<feature type="domain" description="C2H2-type" evidence="8">
    <location>
        <begin position="441"/>
        <end position="468"/>
    </location>
</feature>
<sequence length="693" mass="79245">LWLIFIFKLHKVMMEAIKKEPKVDPLAIQLSDNTDRDEKNPLSEEENLLNLHVAGIKTECVDHSYDLTSEIKIEEMAMPTNFVAIKCKAEEELCDLGAVKDEMKLEVTAEENAILPDSLADIHNSAVSSNCEGFANEVHILTKHSLSSANNFPVNVSKKRFICSAGEKNFWNTGILRSDDVNTRKEKSFNCNVCGKCFSDHSNLIKHERRHTGEKPFKCDVCGKCFSDHSNLIKHERRHKDEKTFKCDTCGKCFSNQSNLNVHGRIHTGERPFKCNVCGKSFSLASSLKIHERLHTGEKPFKCEICGNCFSQSGNLKSHERLHTGEKPFKCYVCGKCFSHKCDLKDHQRQHIGERRYKCDVCGMCFLVSRNLKNHERMHTGEKPFKCDICGKCFSQRSNFRTHGRLHTGERPFLCNVCGKCFSDQSNLKKHNRLHTGQRPYKCDICGRCFSHSGHFKRHERLHIGGKSFICDICGKCFSEQSKFKSHCRLHTREGPFNFTIVQQSSHGQLNSSTVNSHMWNETKYPKSSNEIAAAVYFTLNSTEIPTNVNTNRILADGCGGQNRNTTRIGMFLKWLSGAPKNITEVELLFAIAGHIFIPPNRVFGNVEKQLKKTVTIIQPQGYIEVFKRFGTARKLVFDYPLYNWKSAVRKNIVTHREWHFKFNVAKRLIITRSKETVLLVRGGPHYRSDVKK</sequence>
<feature type="domain" description="C2H2-type" evidence="8">
    <location>
        <begin position="273"/>
        <end position="300"/>
    </location>
</feature>
<name>A0ABQ8RV57_PERAM</name>
<keyword evidence="3" id="KW-0677">Repeat</keyword>
<feature type="domain" description="C2H2-type" evidence="8">
    <location>
        <begin position="357"/>
        <end position="384"/>
    </location>
</feature>
<evidence type="ECO:0000313" key="11">
    <source>
        <dbReference type="Proteomes" id="UP001148838"/>
    </source>
</evidence>
<dbReference type="PANTHER" id="PTHR23226">
    <property type="entry name" value="ZINC FINGER AND SCAN DOMAIN-CONTAINING"/>
    <property type="match status" value="1"/>
</dbReference>
<dbReference type="InterPro" id="IPR017921">
    <property type="entry name" value="Znf_CTCHY"/>
</dbReference>
<dbReference type="PANTHER" id="PTHR23226:SF416">
    <property type="entry name" value="FI01424P"/>
    <property type="match status" value="1"/>
</dbReference>
<comment type="subcellular location">
    <subcellularLocation>
        <location evidence="1">Nucleus</location>
    </subcellularLocation>
</comment>
<protein>
    <submittedName>
        <fullName evidence="10">Uncharacterized protein</fullName>
    </submittedName>
</protein>
<feature type="domain" description="C2H2-type" evidence="8">
    <location>
        <begin position="245"/>
        <end position="272"/>
    </location>
</feature>
<feature type="non-terminal residue" evidence="10">
    <location>
        <position position="1"/>
    </location>
</feature>
<dbReference type="PROSITE" id="PS50157">
    <property type="entry name" value="ZINC_FINGER_C2H2_2"/>
    <property type="match status" value="11"/>
</dbReference>
<proteinExistence type="predicted"/>
<evidence type="ECO:0000256" key="3">
    <source>
        <dbReference type="ARBA" id="ARBA00022737"/>
    </source>
</evidence>
<dbReference type="EMBL" id="JAJSOF020000042">
    <property type="protein sequence ID" value="KAJ4425551.1"/>
    <property type="molecule type" value="Genomic_DNA"/>
</dbReference>
<accession>A0ABQ8RV57</accession>
<dbReference type="PROSITE" id="PS00028">
    <property type="entry name" value="ZINC_FINGER_C2H2_1"/>
    <property type="match status" value="11"/>
</dbReference>
<feature type="domain" description="CTCHY-type" evidence="9">
    <location>
        <begin position="334"/>
        <end position="416"/>
    </location>
</feature>
<keyword evidence="5" id="KW-0862">Zinc</keyword>
<keyword evidence="2" id="KW-0479">Metal-binding</keyword>
<evidence type="ECO:0000256" key="1">
    <source>
        <dbReference type="ARBA" id="ARBA00004123"/>
    </source>
</evidence>
<dbReference type="PROSITE" id="PS51270">
    <property type="entry name" value="ZF_CTCHY"/>
    <property type="match status" value="1"/>
</dbReference>
<dbReference type="Gene3D" id="3.30.160.60">
    <property type="entry name" value="Classic Zinc Finger"/>
    <property type="match status" value="11"/>
</dbReference>
<feature type="domain" description="C2H2-type" evidence="8">
    <location>
        <begin position="189"/>
        <end position="216"/>
    </location>
</feature>
<evidence type="ECO:0000256" key="4">
    <source>
        <dbReference type="ARBA" id="ARBA00022771"/>
    </source>
</evidence>
<keyword evidence="6" id="KW-0539">Nucleus</keyword>
<evidence type="ECO:0000256" key="2">
    <source>
        <dbReference type="ARBA" id="ARBA00022723"/>
    </source>
</evidence>
<evidence type="ECO:0000313" key="10">
    <source>
        <dbReference type="EMBL" id="KAJ4425551.1"/>
    </source>
</evidence>
<feature type="domain" description="C2H2-type" evidence="8">
    <location>
        <begin position="217"/>
        <end position="244"/>
    </location>
</feature>
<feature type="domain" description="C2H2-type" evidence="8">
    <location>
        <begin position="301"/>
        <end position="328"/>
    </location>
</feature>
<feature type="domain" description="C2H2-type" evidence="8">
    <location>
        <begin position="469"/>
        <end position="496"/>
    </location>
</feature>
<dbReference type="Pfam" id="PF00096">
    <property type="entry name" value="zf-C2H2"/>
    <property type="match status" value="10"/>
</dbReference>
<feature type="domain" description="C2H2-type" evidence="8">
    <location>
        <begin position="329"/>
        <end position="356"/>
    </location>
</feature>
<keyword evidence="4 7" id="KW-0863">Zinc-finger</keyword>
<feature type="domain" description="C2H2-type" evidence="8">
    <location>
        <begin position="385"/>
        <end position="412"/>
    </location>
</feature>
<dbReference type="Proteomes" id="UP001148838">
    <property type="component" value="Unassembled WGS sequence"/>
</dbReference>
<evidence type="ECO:0000256" key="5">
    <source>
        <dbReference type="ARBA" id="ARBA00022833"/>
    </source>
</evidence>
<dbReference type="InterPro" id="IPR036236">
    <property type="entry name" value="Znf_C2H2_sf"/>
</dbReference>
<dbReference type="SMART" id="SM00355">
    <property type="entry name" value="ZnF_C2H2"/>
    <property type="match status" value="11"/>
</dbReference>
<dbReference type="InterPro" id="IPR013087">
    <property type="entry name" value="Znf_C2H2_type"/>
</dbReference>
<feature type="domain" description="C2H2-type" evidence="8">
    <location>
        <begin position="413"/>
        <end position="440"/>
    </location>
</feature>
<keyword evidence="11" id="KW-1185">Reference proteome</keyword>
<evidence type="ECO:0000256" key="6">
    <source>
        <dbReference type="ARBA" id="ARBA00023242"/>
    </source>
</evidence>
<organism evidence="10 11">
    <name type="scientific">Periplaneta americana</name>
    <name type="common">American cockroach</name>
    <name type="synonym">Blatta americana</name>
    <dbReference type="NCBI Taxonomy" id="6978"/>
    <lineage>
        <taxon>Eukaryota</taxon>
        <taxon>Metazoa</taxon>
        <taxon>Ecdysozoa</taxon>
        <taxon>Arthropoda</taxon>
        <taxon>Hexapoda</taxon>
        <taxon>Insecta</taxon>
        <taxon>Pterygota</taxon>
        <taxon>Neoptera</taxon>
        <taxon>Polyneoptera</taxon>
        <taxon>Dictyoptera</taxon>
        <taxon>Blattodea</taxon>
        <taxon>Blattoidea</taxon>
        <taxon>Blattidae</taxon>
        <taxon>Blattinae</taxon>
        <taxon>Periplaneta</taxon>
    </lineage>
</organism>
<comment type="caution">
    <text evidence="10">The sequence shown here is derived from an EMBL/GenBank/DDBJ whole genome shotgun (WGS) entry which is preliminary data.</text>
</comment>
<reference evidence="10 11" key="1">
    <citation type="journal article" date="2022" name="Allergy">
        <title>Genome assembly and annotation of Periplaneta americana reveal a comprehensive cockroach allergen profile.</title>
        <authorList>
            <person name="Wang L."/>
            <person name="Xiong Q."/>
            <person name="Saelim N."/>
            <person name="Wang L."/>
            <person name="Nong W."/>
            <person name="Wan A.T."/>
            <person name="Shi M."/>
            <person name="Liu X."/>
            <person name="Cao Q."/>
            <person name="Hui J.H.L."/>
            <person name="Sookrung N."/>
            <person name="Leung T.F."/>
            <person name="Tungtrongchitr A."/>
            <person name="Tsui S.K.W."/>
        </authorList>
    </citation>
    <scope>NUCLEOTIDE SEQUENCE [LARGE SCALE GENOMIC DNA]</scope>
    <source>
        <strain evidence="10">PWHHKU_190912</strain>
    </source>
</reference>
<dbReference type="SUPFAM" id="SSF57667">
    <property type="entry name" value="beta-beta-alpha zinc fingers"/>
    <property type="match status" value="6"/>
</dbReference>
<evidence type="ECO:0000259" key="9">
    <source>
        <dbReference type="PROSITE" id="PS51270"/>
    </source>
</evidence>
<gene>
    <name evidence="10" type="ORF">ANN_27746</name>
</gene>
<evidence type="ECO:0000259" key="8">
    <source>
        <dbReference type="PROSITE" id="PS50157"/>
    </source>
</evidence>
<evidence type="ECO:0000256" key="7">
    <source>
        <dbReference type="PROSITE-ProRule" id="PRU00042"/>
    </source>
</evidence>